<sequence>MTHPNMIILYVDSPANSVRFYTDLLNTPPLEASPTFAMFALDSGVMLGLWSKHTVEPASSAAGGGGELAFSATNNEEVDILYASWSQRGLEMIQTPTHLDFGYTFVAADPDGHRLRVFAPAEK</sequence>
<comment type="function">
    <text evidence="1">Required for resistance to the phenazine antibiotic.</text>
</comment>
<evidence type="ECO:0000256" key="2">
    <source>
        <dbReference type="PIRSR" id="PIRSR039020-50"/>
    </source>
</evidence>
<feature type="binding site" evidence="2">
    <location>
        <position position="50"/>
    </location>
    <ligand>
        <name>D-alanylgriseoluteate</name>
        <dbReference type="ChEBI" id="CHEBI:167053"/>
    </ligand>
</feature>
<dbReference type="GO" id="GO:0042803">
    <property type="term" value="F:protein homodimerization activity"/>
    <property type="evidence" value="ECO:0007669"/>
    <property type="project" value="UniProtKB-UniRule"/>
</dbReference>
<dbReference type="GeneID" id="70906461"/>
<dbReference type="Gene3D" id="3.30.720.120">
    <property type="match status" value="1"/>
</dbReference>
<organism evidence="4 6">
    <name type="scientific">Brenneria goodwinii</name>
    <dbReference type="NCBI Taxonomy" id="1109412"/>
    <lineage>
        <taxon>Bacteria</taxon>
        <taxon>Pseudomonadati</taxon>
        <taxon>Pseudomonadota</taxon>
        <taxon>Gammaproteobacteria</taxon>
        <taxon>Enterobacterales</taxon>
        <taxon>Pectobacteriaceae</taxon>
        <taxon>Brenneria</taxon>
    </lineage>
</organism>
<evidence type="ECO:0000313" key="5">
    <source>
        <dbReference type="EMBL" id="RLM28471.1"/>
    </source>
</evidence>
<comment type="subunit">
    <text evidence="1">Homodimer.</text>
</comment>
<dbReference type="KEGG" id="bgj:AWC36_06635"/>
<dbReference type="Pfam" id="PF00903">
    <property type="entry name" value="Glyoxalase"/>
    <property type="match status" value="1"/>
</dbReference>
<reference evidence="5 7" key="3">
    <citation type="submission" date="2016-09" db="EMBL/GenBank/DDBJ databases">
        <authorList>
            <person name="Doonan J."/>
            <person name="Pachebat J.A."/>
            <person name="Golyshin P.N."/>
            <person name="Denman S."/>
            <person name="Mcdonald J.E."/>
        </authorList>
    </citation>
    <scope>NUCLEOTIDE SEQUENCE [LARGE SCALE GENOMIC DNA]</scope>
    <source>
        <strain evidence="5 7">FRB141</strain>
    </source>
</reference>
<dbReference type="InterPro" id="IPR029068">
    <property type="entry name" value="Glyas_Bleomycin-R_OHBP_Dase"/>
</dbReference>
<dbReference type="Proteomes" id="UP000285972">
    <property type="component" value="Unassembled WGS sequence"/>
</dbReference>
<reference evidence="4" key="1">
    <citation type="submission" date="2015-01" db="EMBL/GenBank/DDBJ databases">
        <authorList>
            <person name="Xiang T."/>
            <person name="Song Y."/>
            <person name="Huang L."/>
            <person name="Wang B."/>
            <person name="Wu P."/>
        </authorList>
    </citation>
    <scope>NUCLEOTIDE SEQUENCE [LARGE SCALE GENOMIC DNA]</scope>
    <source>
        <strain evidence="4">OBR1</strain>
    </source>
</reference>
<dbReference type="PIRSF" id="PIRSF039020">
    <property type="entry name" value="EhpR"/>
    <property type="match status" value="1"/>
</dbReference>
<evidence type="ECO:0000313" key="6">
    <source>
        <dbReference type="Proteomes" id="UP000044377"/>
    </source>
</evidence>
<feature type="binding site" evidence="2">
    <location>
        <begin position="35"/>
        <end position="36"/>
    </location>
    <ligand>
        <name>D-alanylgriseoluteate</name>
        <dbReference type="ChEBI" id="CHEBI:167053"/>
    </ligand>
</feature>
<dbReference type="InterPro" id="IPR037523">
    <property type="entry name" value="VOC_core"/>
</dbReference>
<dbReference type="GO" id="GO:0046677">
    <property type="term" value="P:response to antibiotic"/>
    <property type="evidence" value="ECO:0007669"/>
    <property type="project" value="UniProtKB-UniRule"/>
</dbReference>
<dbReference type="RefSeq" id="WP_048638717.1">
    <property type="nucleotide sequence ID" value="NZ_CGIG01000001.1"/>
</dbReference>
<dbReference type="InterPro" id="IPR004360">
    <property type="entry name" value="Glyas_Fos-R_dOase_dom"/>
</dbReference>
<gene>
    <name evidence="5" type="ORF">BIY26_03870</name>
    <name evidence="4" type="ORF">BN1221_03959c</name>
</gene>
<dbReference type="PROSITE" id="PS51819">
    <property type="entry name" value="VOC"/>
    <property type="match status" value="1"/>
</dbReference>
<dbReference type="Gene3D" id="3.30.720.110">
    <property type="match status" value="1"/>
</dbReference>
<dbReference type="AlphaFoldDB" id="A0A0G4K009"/>
<dbReference type="EMBL" id="CGIG01000001">
    <property type="protein sequence ID" value="CPR19791.1"/>
    <property type="molecule type" value="Genomic_DNA"/>
</dbReference>
<feature type="domain" description="VOC" evidence="3">
    <location>
        <begin position="3"/>
        <end position="120"/>
    </location>
</feature>
<dbReference type="STRING" id="1109412.BN1221_03959c"/>
<keyword evidence="6" id="KW-1185">Reference proteome</keyword>
<reference evidence="6" key="2">
    <citation type="submission" date="2015-01" db="EMBL/GenBank/DDBJ databases">
        <authorList>
            <person name="Paterson Steve"/>
        </authorList>
    </citation>
    <scope>NUCLEOTIDE SEQUENCE [LARGE SCALE GENOMIC DNA]</scope>
    <source>
        <strain evidence="6">OBR1</strain>
    </source>
</reference>
<dbReference type="EMBL" id="MJLX01000006">
    <property type="protein sequence ID" value="RLM28471.1"/>
    <property type="molecule type" value="Genomic_DNA"/>
</dbReference>
<proteinExistence type="predicted"/>
<dbReference type="Proteomes" id="UP000044377">
    <property type="component" value="Unassembled WGS sequence"/>
</dbReference>
<evidence type="ECO:0000313" key="4">
    <source>
        <dbReference type="EMBL" id="CPR19791.1"/>
    </source>
</evidence>
<evidence type="ECO:0000313" key="7">
    <source>
        <dbReference type="Proteomes" id="UP000285972"/>
    </source>
</evidence>
<dbReference type="SUPFAM" id="SSF54593">
    <property type="entry name" value="Glyoxalase/Bleomycin resistance protein/Dihydroxybiphenyl dioxygenase"/>
    <property type="match status" value="1"/>
</dbReference>
<name>A0A0G4K009_9GAMM</name>
<protein>
    <recommendedName>
        <fullName evidence="1">Phenazine antibiotic resistance protein</fullName>
    </recommendedName>
</protein>
<accession>A0A0G4K009</accession>
<keyword evidence="1" id="KW-0046">Antibiotic resistance</keyword>
<dbReference type="OrthoDB" id="9806945at2"/>
<evidence type="ECO:0000259" key="3">
    <source>
        <dbReference type="PROSITE" id="PS51819"/>
    </source>
</evidence>
<dbReference type="InterPro" id="IPR026275">
    <property type="entry name" value="Glyoxalase/dOase/EhpR"/>
</dbReference>
<evidence type="ECO:0000256" key="1">
    <source>
        <dbReference type="PIRNR" id="PIRNR039020"/>
    </source>
</evidence>